<dbReference type="EMBL" id="JSZA02000044">
    <property type="protein sequence ID" value="KHD08365.1"/>
    <property type="molecule type" value="Genomic_DNA"/>
</dbReference>
<dbReference type="Proteomes" id="UP000030428">
    <property type="component" value="Unassembled WGS sequence"/>
</dbReference>
<feature type="domain" description="SRP54-type proteins GTP-binding" evidence="3">
    <location>
        <begin position="5"/>
        <end position="128"/>
    </location>
</feature>
<name>A0A0A6PIT5_9GAMM</name>
<dbReference type="GO" id="GO:0005525">
    <property type="term" value="F:GTP binding"/>
    <property type="evidence" value="ECO:0007669"/>
    <property type="project" value="UniProtKB-KW"/>
</dbReference>
<keyword evidence="5" id="KW-1185">Reference proteome</keyword>
<evidence type="ECO:0000313" key="5">
    <source>
        <dbReference type="Proteomes" id="UP000030428"/>
    </source>
</evidence>
<keyword evidence="1" id="KW-0547">Nucleotide-binding</keyword>
<reference evidence="4 5" key="1">
    <citation type="journal article" date="2016" name="Front. Microbiol.">
        <title>Single-Cell (Meta-)Genomics of a Dimorphic Candidatus Thiomargarita nelsonii Reveals Genomic Plasticity.</title>
        <authorList>
            <person name="Flood B.E."/>
            <person name="Fliss P."/>
            <person name="Jones D.S."/>
            <person name="Dick G.J."/>
            <person name="Jain S."/>
            <person name="Kaster A.K."/>
            <person name="Winkel M."/>
            <person name="Mussmann M."/>
            <person name="Bailey J."/>
        </authorList>
    </citation>
    <scope>NUCLEOTIDE SEQUENCE [LARGE SCALE GENOMIC DNA]</scope>
    <source>
        <strain evidence="4">Hydrate Ridge</strain>
    </source>
</reference>
<evidence type="ECO:0000256" key="2">
    <source>
        <dbReference type="ARBA" id="ARBA00023134"/>
    </source>
</evidence>
<dbReference type="Gene3D" id="3.40.50.300">
    <property type="entry name" value="P-loop containing nucleotide triphosphate hydrolases"/>
    <property type="match status" value="1"/>
</dbReference>
<dbReference type="GO" id="GO:0006614">
    <property type="term" value="P:SRP-dependent cotranslational protein targeting to membrane"/>
    <property type="evidence" value="ECO:0007669"/>
    <property type="project" value="InterPro"/>
</dbReference>
<sequence>MPKQTTMMMLGPDAVGKTTLLATMYHEFYNQSEFELTTSGDTHKNLQEAYEKLNSIITQPTFTQTGQLLKGTAGIVEHTFEIKFLGQKELELVFYDIAGGVIRAENNNNRDFEEFKQKLEEATVIMIVVEAPALIESNVQPNNPLPVYERLLPTVIDKRNHLILFVITKCEAWLKNEALKKKLQIAFERRYKKLLQWIADIDNIVAVLIPVKTLGCVEFTRIDYQGNEQEIIFVRKPNLPFQPENTDQPLRYALAFALSQHDQNRLPWNKLVRWISHHDIAFQKALIEFADARHRHFKIYGNHSLIEEIK</sequence>
<proteinExistence type="predicted"/>
<evidence type="ECO:0000313" key="4">
    <source>
        <dbReference type="EMBL" id="KHD08365.1"/>
    </source>
</evidence>
<accession>A0A0A6PIT5</accession>
<gene>
    <name evidence="4" type="ORF">PN36_13305</name>
</gene>
<dbReference type="SUPFAM" id="SSF52540">
    <property type="entry name" value="P-loop containing nucleoside triphosphate hydrolases"/>
    <property type="match status" value="1"/>
</dbReference>
<comment type="caution">
    <text evidence="4">The sequence shown here is derived from an EMBL/GenBank/DDBJ whole genome shotgun (WGS) entry which is preliminary data.</text>
</comment>
<organism evidence="4 5">
    <name type="scientific">Candidatus Thiomargarita nelsonii</name>
    <dbReference type="NCBI Taxonomy" id="1003181"/>
    <lineage>
        <taxon>Bacteria</taxon>
        <taxon>Pseudomonadati</taxon>
        <taxon>Pseudomonadota</taxon>
        <taxon>Gammaproteobacteria</taxon>
        <taxon>Thiotrichales</taxon>
        <taxon>Thiotrichaceae</taxon>
        <taxon>Thiomargarita</taxon>
    </lineage>
</organism>
<dbReference type="InterPro" id="IPR027417">
    <property type="entry name" value="P-loop_NTPase"/>
</dbReference>
<evidence type="ECO:0000259" key="3">
    <source>
        <dbReference type="Pfam" id="PF00448"/>
    </source>
</evidence>
<dbReference type="Pfam" id="PF00448">
    <property type="entry name" value="SRP54"/>
    <property type="match status" value="1"/>
</dbReference>
<keyword evidence="2" id="KW-0342">GTP-binding</keyword>
<evidence type="ECO:0000256" key="1">
    <source>
        <dbReference type="ARBA" id="ARBA00022741"/>
    </source>
</evidence>
<dbReference type="InterPro" id="IPR000897">
    <property type="entry name" value="SRP54_GTPase_dom"/>
</dbReference>
<dbReference type="AlphaFoldDB" id="A0A0A6PIT5"/>
<protein>
    <recommendedName>
        <fullName evidence="3">SRP54-type proteins GTP-binding domain-containing protein</fullName>
    </recommendedName>
</protein>